<evidence type="ECO:0000313" key="2">
    <source>
        <dbReference type="EMBL" id="TMI70734.1"/>
    </source>
</evidence>
<evidence type="ECO:0000313" key="3">
    <source>
        <dbReference type="Proteomes" id="UP000318834"/>
    </source>
</evidence>
<evidence type="ECO:0000256" key="1">
    <source>
        <dbReference type="SAM" id="SignalP"/>
    </source>
</evidence>
<feature type="non-terminal residue" evidence="2">
    <location>
        <position position="314"/>
    </location>
</feature>
<sequence length="314" mass="33097">MSLRRMRTARAIAIFAILALASFFGSTPPASADLGQHVGSVNHFLRSAQENDTQTEVTLPLFRGTSNNDTVWYVMTESSDRGFANSHGINYAPKLVNAKGTAAVQIVTVTAGVIEFPGTVDFGPTRSVTPGPSGFPPDAVAPPAVGDEAYSPLIQLPDGMVLNAPQVANSTGRADKVVSLDTAGMKVVYRETEGRYDNRVVHYVSFDSSGLVAAALEDVTYAPNLGTSPSNAANDHNSAREGLIAFTNGQTGLNNPNRQGLNSAILDGAFPLNILEEIPEGQADPGFPAYSPLWDVHLAQWTAAAVAAGDNTRQ</sequence>
<dbReference type="Proteomes" id="UP000318834">
    <property type="component" value="Unassembled WGS sequence"/>
</dbReference>
<dbReference type="AlphaFoldDB" id="A0A537IHM3"/>
<reference evidence="2 3" key="1">
    <citation type="journal article" date="2019" name="Nat. Microbiol.">
        <title>Mediterranean grassland soil C-N compound turnover is dependent on rainfall and depth, and is mediated by genomically divergent microorganisms.</title>
        <authorList>
            <person name="Diamond S."/>
            <person name="Andeer P.F."/>
            <person name="Li Z."/>
            <person name="Crits-Christoph A."/>
            <person name="Burstein D."/>
            <person name="Anantharaman K."/>
            <person name="Lane K.R."/>
            <person name="Thomas B.C."/>
            <person name="Pan C."/>
            <person name="Northen T.R."/>
            <person name="Banfield J.F."/>
        </authorList>
    </citation>
    <scope>NUCLEOTIDE SEQUENCE [LARGE SCALE GENOMIC DNA]</scope>
    <source>
        <strain evidence="2">NP_8</strain>
    </source>
</reference>
<comment type="caution">
    <text evidence="2">The sequence shown here is derived from an EMBL/GenBank/DDBJ whole genome shotgun (WGS) entry which is preliminary data.</text>
</comment>
<organism evidence="2 3">
    <name type="scientific">Candidatus Segetimicrobium genomatis</name>
    <dbReference type="NCBI Taxonomy" id="2569760"/>
    <lineage>
        <taxon>Bacteria</taxon>
        <taxon>Bacillati</taxon>
        <taxon>Candidatus Sysuimicrobiota</taxon>
        <taxon>Candidatus Sysuimicrobiia</taxon>
        <taxon>Candidatus Sysuimicrobiales</taxon>
        <taxon>Candidatus Segetimicrobiaceae</taxon>
        <taxon>Candidatus Segetimicrobium</taxon>
    </lineage>
</organism>
<gene>
    <name evidence="2" type="ORF">E6H05_13330</name>
</gene>
<feature type="chain" id="PRO_5022009585" evidence="1">
    <location>
        <begin position="33"/>
        <end position="314"/>
    </location>
</feature>
<accession>A0A537IHM3</accession>
<proteinExistence type="predicted"/>
<name>A0A537IHM3_9BACT</name>
<dbReference type="EMBL" id="VBAP01000135">
    <property type="protein sequence ID" value="TMI70734.1"/>
    <property type="molecule type" value="Genomic_DNA"/>
</dbReference>
<protein>
    <submittedName>
        <fullName evidence="2">Uncharacterized protein</fullName>
    </submittedName>
</protein>
<feature type="signal peptide" evidence="1">
    <location>
        <begin position="1"/>
        <end position="32"/>
    </location>
</feature>
<keyword evidence="1" id="KW-0732">Signal</keyword>